<keyword evidence="4" id="KW-0067">ATP-binding</keyword>
<dbReference type="GO" id="GO:0016887">
    <property type="term" value="F:ATP hydrolysis activity"/>
    <property type="evidence" value="ECO:0007669"/>
    <property type="project" value="InterPro"/>
</dbReference>
<dbReference type="NCBIfam" id="NF010061">
    <property type="entry name" value="PRK13538.1"/>
    <property type="match status" value="1"/>
</dbReference>
<dbReference type="GO" id="GO:0005524">
    <property type="term" value="F:ATP binding"/>
    <property type="evidence" value="ECO:0007669"/>
    <property type="project" value="UniProtKB-KW"/>
</dbReference>
<gene>
    <name evidence="8" type="primary">ccmA</name>
    <name evidence="8" type="ORF">HHL28_14825</name>
</gene>
<evidence type="ECO:0000256" key="6">
    <source>
        <dbReference type="ARBA" id="ARBA00023136"/>
    </source>
</evidence>
<dbReference type="InterPro" id="IPR003439">
    <property type="entry name" value="ABC_transporter-like_ATP-bd"/>
</dbReference>
<keyword evidence="5" id="KW-1278">Translocase</keyword>
<sequence>MPRFEGRDLTCLRSARVVFTGLSFRLEPGGALVLVGPNGSGKSSLLRLMAGLTRPFTGSLLWDGQPVAEEPERFRASLRYVGHLDAIKPALTAVEILASWAGLDGRPDPTGRARLALKRMGLSHVADLPGRYLSAGQKRRVNLARLCLAEVPLWLLDEPTTALDRQSVAKLATEIAAHRRAGGMVVVSTHTDLDLANPQVLDLSDFSATMADEDLAGDPA</sequence>
<dbReference type="InterPro" id="IPR003593">
    <property type="entry name" value="AAA+_ATPase"/>
</dbReference>
<keyword evidence="2" id="KW-0547">Nucleotide-binding</keyword>
<dbReference type="NCBIfam" id="TIGR01189">
    <property type="entry name" value="ccmA"/>
    <property type="match status" value="1"/>
</dbReference>
<dbReference type="GO" id="GO:0022857">
    <property type="term" value="F:transmembrane transporter activity"/>
    <property type="evidence" value="ECO:0007669"/>
    <property type="project" value="InterPro"/>
</dbReference>
<evidence type="ECO:0000313" key="8">
    <source>
        <dbReference type="EMBL" id="QJE74185.1"/>
    </source>
</evidence>
<protein>
    <submittedName>
        <fullName evidence="8">Cytochrome c biogenesis heme-transporting ATPase CcmA</fullName>
    </submittedName>
</protein>
<evidence type="ECO:0000256" key="1">
    <source>
        <dbReference type="ARBA" id="ARBA00022448"/>
    </source>
</evidence>
<dbReference type="InterPro" id="IPR027417">
    <property type="entry name" value="P-loop_NTPase"/>
</dbReference>
<reference evidence="8" key="1">
    <citation type="submission" date="2020-04" db="EMBL/GenBank/DDBJ databases">
        <title>A desert anoxygenic phototrophic bacterium fixes CO2 using RubisCO under aerobic conditions.</title>
        <authorList>
            <person name="Tang K."/>
        </authorList>
    </citation>
    <scope>NUCLEOTIDE SEQUENCE [LARGE SCALE GENOMIC DNA]</scope>
    <source>
        <strain evidence="8">MIMtkB3</strain>
    </source>
</reference>
<dbReference type="SMART" id="SM00382">
    <property type="entry name" value="AAA"/>
    <property type="match status" value="1"/>
</dbReference>
<evidence type="ECO:0000259" key="7">
    <source>
        <dbReference type="PROSITE" id="PS50893"/>
    </source>
</evidence>
<evidence type="ECO:0000256" key="4">
    <source>
        <dbReference type="ARBA" id="ARBA00022840"/>
    </source>
</evidence>
<dbReference type="Gene3D" id="3.40.50.300">
    <property type="entry name" value="P-loop containing nucleotide triphosphate hydrolases"/>
    <property type="match status" value="1"/>
</dbReference>
<keyword evidence="6" id="KW-0472">Membrane</keyword>
<dbReference type="GO" id="GO:0017004">
    <property type="term" value="P:cytochrome complex assembly"/>
    <property type="evidence" value="ECO:0007669"/>
    <property type="project" value="UniProtKB-KW"/>
</dbReference>
<dbReference type="PANTHER" id="PTHR43499:SF1">
    <property type="entry name" value="ABC TRANSPORTER I FAMILY MEMBER 1"/>
    <property type="match status" value="1"/>
</dbReference>
<dbReference type="AlphaFoldDB" id="A0A858R9P2"/>
<evidence type="ECO:0000256" key="3">
    <source>
        <dbReference type="ARBA" id="ARBA00022748"/>
    </source>
</evidence>
<evidence type="ECO:0000313" key="9">
    <source>
        <dbReference type="Proteomes" id="UP000501891"/>
    </source>
</evidence>
<name>A0A858R9P2_9PROT</name>
<accession>A0A858R9P2</accession>
<evidence type="ECO:0000256" key="2">
    <source>
        <dbReference type="ARBA" id="ARBA00022741"/>
    </source>
</evidence>
<dbReference type="Proteomes" id="UP000501891">
    <property type="component" value="Chromosome"/>
</dbReference>
<feature type="domain" description="ABC transporter" evidence="7">
    <location>
        <begin position="4"/>
        <end position="219"/>
    </location>
</feature>
<evidence type="ECO:0000256" key="5">
    <source>
        <dbReference type="ARBA" id="ARBA00022967"/>
    </source>
</evidence>
<keyword evidence="9" id="KW-1185">Reference proteome</keyword>
<dbReference type="PANTHER" id="PTHR43499">
    <property type="entry name" value="ABC TRANSPORTER I FAMILY MEMBER 1"/>
    <property type="match status" value="1"/>
</dbReference>
<dbReference type="Pfam" id="PF00005">
    <property type="entry name" value="ABC_tran"/>
    <property type="match status" value="1"/>
</dbReference>
<keyword evidence="3" id="KW-0201">Cytochrome c-type biogenesis</keyword>
<dbReference type="InterPro" id="IPR005895">
    <property type="entry name" value="ABC_transptr_haem_export_CcmA"/>
</dbReference>
<dbReference type="EMBL" id="CP051775">
    <property type="protein sequence ID" value="QJE74185.1"/>
    <property type="molecule type" value="Genomic_DNA"/>
</dbReference>
<proteinExistence type="predicted"/>
<dbReference type="PROSITE" id="PS50893">
    <property type="entry name" value="ABC_TRANSPORTER_2"/>
    <property type="match status" value="1"/>
</dbReference>
<organism evidence="8 9">
    <name type="scientific">Aerophototrophica crusticola</name>
    <dbReference type="NCBI Taxonomy" id="1709002"/>
    <lineage>
        <taxon>Bacteria</taxon>
        <taxon>Pseudomonadati</taxon>
        <taxon>Pseudomonadota</taxon>
        <taxon>Alphaproteobacteria</taxon>
        <taxon>Rhodospirillales</taxon>
        <taxon>Rhodospirillaceae</taxon>
        <taxon>Aerophototrophica</taxon>
    </lineage>
</organism>
<keyword evidence="1" id="KW-0813">Transport</keyword>
<dbReference type="KEGG" id="acru:HHL28_14825"/>
<dbReference type="SUPFAM" id="SSF52540">
    <property type="entry name" value="P-loop containing nucleoside triphosphate hydrolases"/>
    <property type="match status" value="1"/>
</dbReference>